<keyword evidence="1" id="KW-0540">Nuclease</keyword>
<gene>
    <name evidence="1" type="primary">RRP46</name>
    <name evidence="1" type="ORF">NGRA_0270</name>
</gene>
<dbReference type="Gene3D" id="3.30.230.70">
    <property type="entry name" value="GHMP Kinase, N-terminal domain"/>
    <property type="match status" value="1"/>
</dbReference>
<dbReference type="EMBL" id="SBJO01000008">
    <property type="protein sequence ID" value="KAF9764794.1"/>
    <property type="molecule type" value="Genomic_DNA"/>
</dbReference>
<organism evidence="1 2">
    <name type="scientific">Nosema granulosis</name>
    <dbReference type="NCBI Taxonomy" id="83296"/>
    <lineage>
        <taxon>Eukaryota</taxon>
        <taxon>Fungi</taxon>
        <taxon>Fungi incertae sedis</taxon>
        <taxon>Microsporidia</taxon>
        <taxon>Nosematidae</taxon>
        <taxon>Nosema</taxon>
    </lineage>
</organism>
<evidence type="ECO:0000313" key="2">
    <source>
        <dbReference type="Proteomes" id="UP000740883"/>
    </source>
</evidence>
<accession>A0A9P6H3B8</accession>
<dbReference type="InterPro" id="IPR020568">
    <property type="entry name" value="Ribosomal_Su5_D2-typ_SF"/>
</dbReference>
<dbReference type="AlphaFoldDB" id="A0A9P6H3B8"/>
<keyword evidence="2" id="KW-1185">Reference proteome</keyword>
<dbReference type="Proteomes" id="UP000740883">
    <property type="component" value="Unassembled WGS sequence"/>
</dbReference>
<dbReference type="GO" id="GO:0000176">
    <property type="term" value="C:nuclear exosome (RNase complex)"/>
    <property type="evidence" value="ECO:0007669"/>
    <property type="project" value="UniProtKB-ARBA"/>
</dbReference>
<name>A0A9P6H3B8_9MICR</name>
<sequence>MYKIEAKLETHHNVSSFSCFDDSNSTTGFCTVDGPVYLPNRKENSLAIDVKVRGLCKYYNHIIQSVVEHFVLLELDASKSISLSLFLTGSDKYSLVCGINASLLALVNLGIPLKGLFYGIQVEDCVYIYDDQKVVFWHQIGPNRSDSEDLFEYTKEVVRFSIRDQHTINI</sequence>
<dbReference type="GO" id="GO:0004527">
    <property type="term" value="F:exonuclease activity"/>
    <property type="evidence" value="ECO:0007669"/>
    <property type="project" value="UniProtKB-KW"/>
</dbReference>
<protein>
    <submittedName>
        <fullName evidence="1">Exosome complex exonuclease RRP46 like protein</fullName>
    </submittedName>
</protein>
<dbReference type="SUPFAM" id="SSF54211">
    <property type="entry name" value="Ribosomal protein S5 domain 2-like"/>
    <property type="match status" value="1"/>
</dbReference>
<proteinExistence type="predicted"/>
<comment type="caution">
    <text evidence="1">The sequence shown here is derived from an EMBL/GenBank/DDBJ whole genome shotgun (WGS) entry which is preliminary data.</text>
</comment>
<keyword evidence="1" id="KW-0378">Hydrolase</keyword>
<reference evidence="1 2" key="1">
    <citation type="journal article" date="2020" name="Genome Biol. Evol.">
        <title>Comparative genomics of strictly vertically transmitted, feminizing microsporidia endosymbionts of amphipod crustaceans.</title>
        <authorList>
            <person name="Cormier A."/>
            <person name="Chebbi M.A."/>
            <person name="Giraud I."/>
            <person name="Wattier R."/>
            <person name="Teixeira M."/>
            <person name="Gilbert C."/>
            <person name="Rigaud T."/>
            <person name="Cordaux R."/>
        </authorList>
    </citation>
    <scope>NUCLEOTIDE SEQUENCE [LARGE SCALE GENOMIC DNA]</scope>
    <source>
        <strain evidence="1 2">Ou3-Ou53</strain>
    </source>
</reference>
<evidence type="ECO:0000313" key="1">
    <source>
        <dbReference type="EMBL" id="KAF9764794.1"/>
    </source>
</evidence>
<dbReference type="OrthoDB" id="2191718at2759"/>
<dbReference type="InterPro" id="IPR027408">
    <property type="entry name" value="PNPase/RNase_PH_dom_sf"/>
</dbReference>
<keyword evidence="1" id="KW-0269">Exonuclease</keyword>